<organism evidence="1 2">
    <name type="scientific">Aerococcus urinae</name>
    <dbReference type="NCBI Taxonomy" id="1376"/>
    <lineage>
        <taxon>Bacteria</taxon>
        <taxon>Bacillati</taxon>
        <taxon>Bacillota</taxon>
        <taxon>Bacilli</taxon>
        <taxon>Lactobacillales</taxon>
        <taxon>Aerococcaceae</taxon>
        <taxon>Aerococcus</taxon>
    </lineage>
</organism>
<evidence type="ECO:0000313" key="1">
    <source>
        <dbReference type="EMBL" id="RAV79895.1"/>
    </source>
</evidence>
<comment type="caution">
    <text evidence="1">The sequence shown here is derived from an EMBL/GenBank/DDBJ whole genome shotgun (WGS) entry which is preliminary data.</text>
</comment>
<gene>
    <name evidence="1" type="ORF">DBT54_04240</name>
</gene>
<dbReference type="RefSeq" id="WP_064293325.1">
    <property type="nucleotide sequence ID" value="NZ_JASODG010000006.1"/>
</dbReference>
<dbReference type="AlphaFoldDB" id="A0A178HEY6"/>
<accession>A0A178HEY6</accession>
<dbReference type="GeneID" id="86971542"/>
<dbReference type="EMBL" id="QMHM01000006">
    <property type="protein sequence ID" value="RAV79895.1"/>
    <property type="molecule type" value="Genomic_DNA"/>
</dbReference>
<sequence length="215" mass="24758">MSYFQLTVKKFFLKDGSLDLYAFLFGLLFLFTFAFMQLPAWLIILASTVLASSVFRYITTDELFHEEFVKLSSPWEVIDYILSKNLFIFLFELILWFSAFLLLSFLKVFGFYPQAIVDKGSLLIQLLFVLGTENIILLFFNNSVKSYQKGLRRNSKEDIATGLENFKSLLPSIASNSMIALLCFLLKKNLGLCLALGYYGICLVIFVIVRTKWMV</sequence>
<reference evidence="1 2" key="1">
    <citation type="submission" date="2018-04" db="EMBL/GenBank/DDBJ databases">
        <title>Aerococcus urinae genomes.</title>
        <authorList>
            <person name="Hilt E."/>
            <person name="Gilbert N.M."/>
            <person name="Thomas-White K."/>
            <person name="Putonti C."/>
            <person name="Lewis A.L."/>
            <person name="Visck K.L."/>
            <person name="Wolfe A.J."/>
        </authorList>
    </citation>
    <scope>NUCLEOTIDE SEQUENCE [LARGE SCALE GENOMIC DNA]</scope>
    <source>
        <strain evidence="1 2">UMB7480</strain>
    </source>
</reference>
<name>A0A178HEY6_9LACT</name>
<dbReference type="Proteomes" id="UP000251923">
    <property type="component" value="Unassembled WGS sequence"/>
</dbReference>
<proteinExistence type="predicted"/>
<evidence type="ECO:0000313" key="2">
    <source>
        <dbReference type="Proteomes" id="UP000251923"/>
    </source>
</evidence>
<protein>
    <submittedName>
        <fullName evidence="1">Uncharacterized protein</fullName>
    </submittedName>
</protein>